<dbReference type="PROSITE" id="PS00070">
    <property type="entry name" value="ALDEHYDE_DEHYDR_CYS"/>
    <property type="match status" value="1"/>
</dbReference>
<dbReference type="PROSITE" id="PS00687">
    <property type="entry name" value="ALDEHYDE_DEHYDR_GLU"/>
    <property type="match status" value="1"/>
</dbReference>
<evidence type="ECO:0000256" key="5">
    <source>
        <dbReference type="ARBA" id="ARBA00023002"/>
    </source>
</evidence>
<evidence type="ECO:0000313" key="11">
    <source>
        <dbReference type="Proteomes" id="UP000248925"/>
    </source>
</evidence>
<evidence type="ECO:0000256" key="7">
    <source>
        <dbReference type="PROSITE-ProRule" id="PRU10007"/>
    </source>
</evidence>
<dbReference type="FunFam" id="3.40.605.10:FF:000001">
    <property type="entry name" value="Aldehyde dehydrogenase 1"/>
    <property type="match status" value="1"/>
</dbReference>
<keyword evidence="11" id="KW-1185">Reference proteome</keyword>
<evidence type="ECO:0000256" key="6">
    <source>
        <dbReference type="ARBA" id="ARBA00023097"/>
    </source>
</evidence>
<dbReference type="SUPFAM" id="SSF53720">
    <property type="entry name" value="ALDH-like"/>
    <property type="match status" value="1"/>
</dbReference>
<gene>
    <name evidence="10" type="ORF">CPY51_03345</name>
</gene>
<feature type="active site" evidence="7">
    <location>
        <position position="259"/>
    </location>
</feature>
<keyword evidence="2" id="KW-0479">Metal-binding</keyword>
<dbReference type="PANTHER" id="PTHR11699">
    <property type="entry name" value="ALDEHYDE DEHYDROGENASE-RELATED"/>
    <property type="match status" value="1"/>
</dbReference>
<evidence type="ECO:0000256" key="1">
    <source>
        <dbReference type="ARBA" id="ARBA00009986"/>
    </source>
</evidence>
<evidence type="ECO:0000256" key="4">
    <source>
        <dbReference type="ARBA" id="ARBA00022958"/>
    </source>
</evidence>
<dbReference type="InterPro" id="IPR015590">
    <property type="entry name" value="Aldehyde_DH_dom"/>
</dbReference>
<dbReference type="InterPro" id="IPR016163">
    <property type="entry name" value="Ald_DH_C"/>
</dbReference>
<dbReference type="Gene3D" id="3.40.309.10">
    <property type="entry name" value="Aldehyde Dehydrogenase, Chain A, domain 2"/>
    <property type="match status" value="1"/>
</dbReference>
<dbReference type="Proteomes" id="UP000248925">
    <property type="component" value="Unassembled WGS sequence"/>
</dbReference>
<dbReference type="FunFam" id="3.40.309.10:FF:000012">
    <property type="entry name" value="Betaine aldehyde dehydrogenase"/>
    <property type="match status" value="1"/>
</dbReference>
<organism evidence="10 11">
    <name type="scientific">Rhizobium tubonense</name>
    <dbReference type="NCBI Taxonomy" id="484088"/>
    <lineage>
        <taxon>Bacteria</taxon>
        <taxon>Pseudomonadati</taxon>
        <taxon>Pseudomonadota</taxon>
        <taxon>Alphaproteobacteria</taxon>
        <taxon>Hyphomicrobiales</taxon>
        <taxon>Rhizobiaceae</taxon>
        <taxon>Rhizobium/Agrobacterium group</taxon>
        <taxon>Rhizobium</taxon>
    </lineage>
</organism>
<dbReference type="RefSeq" id="WP_111158662.1">
    <property type="nucleotide sequence ID" value="NZ_PCDP01000002.1"/>
</dbReference>
<dbReference type="EMBL" id="PCDP01000002">
    <property type="protein sequence ID" value="PZM16396.1"/>
    <property type="molecule type" value="Genomic_DNA"/>
</dbReference>
<name>A0A2W4ESU8_9HYPH</name>
<dbReference type="OrthoDB" id="8175464at2"/>
<dbReference type="Pfam" id="PF00171">
    <property type="entry name" value="Aldedh"/>
    <property type="match status" value="1"/>
</dbReference>
<proteinExistence type="inferred from homology"/>
<evidence type="ECO:0000313" key="10">
    <source>
        <dbReference type="EMBL" id="PZM16396.1"/>
    </source>
</evidence>
<dbReference type="InterPro" id="IPR016161">
    <property type="entry name" value="Ald_DH/histidinol_DH"/>
</dbReference>
<feature type="domain" description="Aldehyde dehydrogenase" evidence="9">
    <location>
        <begin position="26"/>
        <end position="484"/>
    </location>
</feature>
<protein>
    <submittedName>
        <fullName evidence="10">Aldehyde dehydrogenase</fullName>
    </submittedName>
</protein>
<dbReference type="Gene3D" id="3.40.605.10">
    <property type="entry name" value="Aldehyde Dehydrogenase, Chain A, domain 1"/>
    <property type="match status" value="1"/>
</dbReference>
<accession>A0A2W4ESU8</accession>
<keyword evidence="4" id="KW-0630">Potassium</keyword>
<keyword evidence="6" id="KW-0558">Oxidation</keyword>
<dbReference type="AlphaFoldDB" id="A0A2W4ESU8"/>
<reference evidence="10 11" key="1">
    <citation type="journal article" date="2018" name="Sci. Rep.">
        <title>Rhizobium tumorigenes sp. nov., a novel plant tumorigenic bacterium isolated from cane gall tumors on thornless blackberry.</title>
        <authorList>
            <person name="Kuzmanovi N."/>
            <person name="Smalla K."/>
            <person name="Gronow S."/>
            <person name="PuBawska J."/>
        </authorList>
    </citation>
    <scope>NUCLEOTIDE SEQUENCE [LARGE SCALE GENOMIC DNA]</scope>
    <source>
        <strain evidence="10 11">CCBAU 85046</strain>
    </source>
</reference>
<keyword evidence="5 8" id="KW-0560">Oxidoreductase</keyword>
<evidence type="ECO:0000259" key="9">
    <source>
        <dbReference type="Pfam" id="PF00171"/>
    </source>
</evidence>
<evidence type="ECO:0000256" key="2">
    <source>
        <dbReference type="ARBA" id="ARBA00022723"/>
    </source>
</evidence>
<evidence type="ECO:0000256" key="3">
    <source>
        <dbReference type="ARBA" id="ARBA00022857"/>
    </source>
</evidence>
<keyword evidence="3" id="KW-0521">NADP</keyword>
<evidence type="ECO:0000256" key="8">
    <source>
        <dbReference type="RuleBase" id="RU003345"/>
    </source>
</evidence>
<comment type="caution">
    <text evidence="10">The sequence shown here is derived from an EMBL/GenBank/DDBJ whole genome shotgun (WGS) entry which is preliminary data.</text>
</comment>
<sequence length="490" mass="51823">MLDFNPDDVIVQNGHYIDGALVLESSDSLPVRRPSDNQVYADLAIAGPAMVDRAVASSERAFRTTSWATGAPRDRARILRRWADLIEAYSIELGRMEAMGSTRPIKDFLAVDLPYAADCIRFFAEFADKLGGEIAATRTDMLGMVISEPYGVVAAISPWNFPVTQSVTKVGPALAAGNAVVLKPSELTPFTAVRLAQLASEAGMPAGVLNVVQGTGPVTGDALCRHPTVGKISFTGSTRTGAAIMAAAAESGVKPLTLELGGKSPQLVFADADLDKVARNIARSIFGNAGQVCVAGSRLIVARSVADEMIERIAGLSDTLKAGPTWSSQTSLSPIVSTAQLDRIDGMVRRTIQAGAEAVVGGRRFAAIQDGAFYEPTILTHVTPDMEAAREEVFGPVLTCQSFEDEEEGLSLASHPIYGLAAGVHTADLGKAMRAVRSIKAGTVWVNRYGRTADYIIPTGGYNSSGIGKDLGRQAVEANMRHKSALIDFA</sequence>
<dbReference type="InterPro" id="IPR016160">
    <property type="entry name" value="Ald_DH_CS_CYS"/>
</dbReference>
<dbReference type="InterPro" id="IPR029510">
    <property type="entry name" value="Ald_DH_CS_GLU"/>
</dbReference>
<dbReference type="GO" id="GO:0046872">
    <property type="term" value="F:metal ion binding"/>
    <property type="evidence" value="ECO:0007669"/>
    <property type="project" value="UniProtKB-KW"/>
</dbReference>
<dbReference type="InterPro" id="IPR016162">
    <property type="entry name" value="Ald_DH_N"/>
</dbReference>
<dbReference type="GO" id="GO:0004030">
    <property type="term" value="F:aldehyde dehydrogenase [NAD(P)+] activity"/>
    <property type="evidence" value="ECO:0007669"/>
    <property type="project" value="UniProtKB-ARBA"/>
</dbReference>
<comment type="similarity">
    <text evidence="1 8">Belongs to the aldehyde dehydrogenase family.</text>
</comment>